<dbReference type="InterPro" id="IPR000998">
    <property type="entry name" value="MAM_dom"/>
</dbReference>
<dbReference type="SUPFAM" id="SSF49899">
    <property type="entry name" value="Concanavalin A-like lectins/glucanases"/>
    <property type="match status" value="1"/>
</dbReference>
<proteinExistence type="predicted"/>
<keyword evidence="1" id="KW-1133">Transmembrane helix</keyword>
<dbReference type="OrthoDB" id="6121716at2759"/>
<dbReference type="PROSITE" id="PS50060">
    <property type="entry name" value="MAM_2"/>
    <property type="match status" value="1"/>
</dbReference>
<dbReference type="InterPro" id="IPR013320">
    <property type="entry name" value="ConA-like_dom_sf"/>
</dbReference>
<sequence length="725" mass="81238">MTNVLFFFCLSWITLANTEKNLITINIPFNNSIPIICTGNSAIKISNISVEKNSKCAPKNCSLSEQENVRTRNTCNGQSSCNITSNMPNSCLLELGFFSLSYSCLAVAHSCNFDNSWCGWMRSPKGKRIYKWKRKKGATKTKFTGPSKDHTSVSVTGIYVYSNARNGNTSDVAQLTSGPIVSGPKQCLSFWYHMYGDDIGSLRVFQLNNVKGNEKRIFIKESNQSDAWHQETIDLNKIGGTYKIRFEAIHGNGPKGDIALDDISIVNKKCSDFNSQCRSNPGACKGTIDHIKSCQHVNKTIELTECSNIYMNIDKSSLRFEPKFIPIACSTIYQQINDSLCTNVSSWDLCTLDMSKSIQDHPECFNRYLMKTEYECEDQQETVMNSTAITEPAFTSQSETNTLFDITTQMTTKQLLETTNRHLQTTDKSHTTVTFISLTSEPLNVTESGTSKSKAQKISDPSIVAGLAVGAVVCFGIILGLISLFCKRRSNKEKIRNEIKQKNDNAFNQKANLSQMNSSTTNRVSGEADPDYQHYYEIKDIERSPVNVQTESNIADIHKYSNTGQNCLTRHEIGRPLNHSDYDITEENDIDDTVLQSVNVLNVQNKEDHNTTDQNNQEAMLPEGENNYTLIDPSGIEKEVEICHLSLPDIFNSANYVVLDPKETGFNRSTDHLCTYDKEDSNTFETSSLVNINGNIIRDKTATPATNVVLDPKETSFSRTQRFTL</sequence>
<reference evidence="4 5" key="1">
    <citation type="submission" date="2020-06" db="EMBL/GenBank/DDBJ databases">
        <authorList>
            <person name="Li R."/>
            <person name="Bekaert M."/>
        </authorList>
    </citation>
    <scope>NUCLEOTIDE SEQUENCE [LARGE SCALE GENOMIC DNA]</scope>
    <source>
        <strain evidence="5">wild</strain>
    </source>
</reference>
<dbReference type="PANTHER" id="PTHR23282:SF101">
    <property type="entry name" value="MAM DOMAIN-CONTAINING PROTEIN"/>
    <property type="match status" value="1"/>
</dbReference>
<keyword evidence="2" id="KW-0732">Signal</keyword>
<dbReference type="Gene3D" id="2.60.120.200">
    <property type="match status" value="1"/>
</dbReference>
<feature type="signal peptide" evidence="2">
    <location>
        <begin position="1"/>
        <end position="18"/>
    </location>
</feature>
<feature type="chain" id="PRO_5027002662" description="MAM domain-containing protein" evidence="2">
    <location>
        <begin position="19"/>
        <end position="725"/>
    </location>
</feature>
<dbReference type="PANTHER" id="PTHR23282">
    <property type="entry name" value="APICAL ENDOSOMAL GLYCOPROTEIN PRECURSOR"/>
    <property type="match status" value="1"/>
</dbReference>
<dbReference type="PROSITE" id="PS00740">
    <property type="entry name" value="MAM_1"/>
    <property type="match status" value="1"/>
</dbReference>
<organism evidence="4 5">
    <name type="scientific">Mytilus coruscus</name>
    <name type="common">Sea mussel</name>
    <dbReference type="NCBI Taxonomy" id="42192"/>
    <lineage>
        <taxon>Eukaryota</taxon>
        <taxon>Metazoa</taxon>
        <taxon>Spiralia</taxon>
        <taxon>Lophotrochozoa</taxon>
        <taxon>Mollusca</taxon>
        <taxon>Bivalvia</taxon>
        <taxon>Autobranchia</taxon>
        <taxon>Pteriomorphia</taxon>
        <taxon>Mytilida</taxon>
        <taxon>Mytiloidea</taxon>
        <taxon>Mytilidae</taxon>
        <taxon>Mytilinae</taxon>
        <taxon>Mytilus</taxon>
    </lineage>
</organism>
<keyword evidence="1" id="KW-0472">Membrane</keyword>
<evidence type="ECO:0000313" key="4">
    <source>
        <dbReference type="EMBL" id="CAC5426848.1"/>
    </source>
</evidence>
<dbReference type="Pfam" id="PF00629">
    <property type="entry name" value="MAM"/>
    <property type="match status" value="1"/>
</dbReference>
<dbReference type="SMART" id="SM00137">
    <property type="entry name" value="MAM"/>
    <property type="match status" value="1"/>
</dbReference>
<gene>
    <name evidence="4" type="ORF">MCOR_58516</name>
</gene>
<dbReference type="InterPro" id="IPR051560">
    <property type="entry name" value="MAM_domain-containing"/>
</dbReference>
<evidence type="ECO:0000256" key="2">
    <source>
        <dbReference type="SAM" id="SignalP"/>
    </source>
</evidence>
<evidence type="ECO:0000256" key="1">
    <source>
        <dbReference type="SAM" id="Phobius"/>
    </source>
</evidence>
<keyword evidence="5" id="KW-1185">Reference proteome</keyword>
<accession>A0A6J8F1L3</accession>
<feature type="transmembrane region" description="Helical" evidence="1">
    <location>
        <begin position="463"/>
        <end position="486"/>
    </location>
</feature>
<dbReference type="AlphaFoldDB" id="A0A6J8F1L3"/>
<protein>
    <recommendedName>
        <fullName evidence="3">MAM domain-containing protein</fullName>
    </recommendedName>
</protein>
<dbReference type="GO" id="GO:0016020">
    <property type="term" value="C:membrane"/>
    <property type="evidence" value="ECO:0007669"/>
    <property type="project" value="InterPro"/>
</dbReference>
<keyword evidence="1" id="KW-0812">Transmembrane</keyword>
<evidence type="ECO:0000313" key="5">
    <source>
        <dbReference type="Proteomes" id="UP000507470"/>
    </source>
</evidence>
<dbReference type="EMBL" id="CACVKT020010480">
    <property type="protein sequence ID" value="CAC5426848.1"/>
    <property type="molecule type" value="Genomic_DNA"/>
</dbReference>
<dbReference type="CDD" id="cd06263">
    <property type="entry name" value="MAM"/>
    <property type="match status" value="1"/>
</dbReference>
<dbReference type="Proteomes" id="UP000507470">
    <property type="component" value="Unassembled WGS sequence"/>
</dbReference>
<feature type="domain" description="MAM" evidence="3">
    <location>
        <begin position="109"/>
        <end position="272"/>
    </location>
</feature>
<name>A0A6J8F1L3_MYTCO</name>
<evidence type="ECO:0000259" key="3">
    <source>
        <dbReference type="PROSITE" id="PS50060"/>
    </source>
</evidence>